<protein>
    <submittedName>
        <fullName evidence="1">Essential recombination function protein</fullName>
    </submittedName>
</protein>
<accession>A0A6J5QQB8</accession>
<reference evidence="1" key="1">
    <citation type="submission" date="2020-05" db="EMBL/GenBank/DDBJ databases">
        <authorList>
            <person name="Chiriac C."/>
            <person name="Salcher M."/>
            <person name="Ghai R."/>
            <person name="Kavagutti S V."/>
        </authorList>
    </citation>
    <scope>NUCLEOTIDE SEQUENCE</scope>
</reference>
<sequence>MSEKTPAVYAAICAVTAEMAHVGIAKGRKNAQQGYAFRGIDDVYAALSSVLAKEKLAIIPYVEERTVVENQSKNGGTLFYVTVAARFDLVSAVDGSKHSARCYGEAMDSADKATNKAMSAAYKYMALQTFCIPTEGDNDADATTPEPAPTHVGKAKLASEFATIVKTLQAFKDQIGKAAYYEVLGAQGVEHANEFKDYAQARDCWRALKARADQMGKKETA</sequence>
<evidence type="ECO:0000313" key="1">
    <source>
        <dbReference type="EMBL" id="CAB4184766.1"/>
    </source>
</evidence>
<dbReference type="InterPro" id="IPR007499">
    <property type="entry name" value="ERF_bacteria_virus"/>
</dbReference>
<dbReference type="Pfam" id="PF04404">
    <property type="entry name" value="ERF"/>
    <property type="match status" value="1"/>
</dbReference>
<dbReference type="EMBL" id="LR797061">
    <property type="protein sequence ID" value="CAB4184766.1"/>
    <property type="molecule type" value="Genomic_DNA"/>
</dbReference>
<proteinExistence type="predicted"/>
<organism evidence="1">
    <name type="scientific">uncultured Caudovirales phage</name>
    <dbReference type="NCBI Taxonomy" id="2100421"/>
    <lineage>
        <taxon>Viruses</taxon>
        <taxon>Duplodnaviria</taxon>
        <taxon>Heunggongvirae</taxon>
        <taxon>Uroviricota</taxon>
        <taxon>Caudoviricetes</taxon>
        <taxon>Peduoviridae</taxon>
        <taxon>Maltschvirus</taxon>
        <taxon>Maltschvirus maltsch</taxon>
    </lineage>
</organism>
<gene>
    <name evidence="1" type="ORF">UFOVP1122_30</name>
</gene>
<name>A0A6J5QQB8_9CAUD</name>